<dbReference type="Pfam" id="PF00098">
    <property type="entry name" value="zf-CCHC"/>
    <property type="match status" value="1"/>
</dbReference>
<dbReference type="PROSITE" id="PS50158">
    <property type="entry name" value="ZF_CCHC"/>
    <property type="match status" value="1"/>
</dbReference>
<proteinExistence type="predicted"/>
<dbReference type="InterPro" id="IPR001878">
    <property type="entry name" value="Znf_CCHC"/>
</dbReference>
<evidence type="ECO:0000256" key="1">
    <source>
        <dbReference type="PROSITE-ProRule" id="PRU00047"/>
    </source>
</evidence>
<gene>
    <name evidence="4" type="ORF">EPI10_006885</name>
</gene>
<dbReference type="GO" id="GO:0008270">
    <property type="term" value="F:zinc ion binding"/>
    <property type="evidence" value="ECO:0007669"/>
    <property type="project" value="UniProtKB-KW"/>
</dbReference>
<evidence type="ECO:0000259" key="3">
    <source>
        <dbReference type="PROSITE" id="PS50158"/>
    </source>
</evidence>
<protein>
    <submittedName>
        <fullName evidence="4">Gag-Pol polyprotein</fullName>
    </submittedName>
</protein>
<reference evidence="5" key="1">
    <citation type="journal article" date="2019" name="Plant Biotechnol. J.">
        <title>Genome sequencing of the Australian wild diploid species Gossypium australe highlights disease resistance and delayed gland morphogenesis.</title>
        <authorList>
            <person name="Cai Y."/>
            <person name="Cai X."/>
            <person name="Wang Q."/>
            <person name="Wang P."/>
            <person name="Zhang Y."/>
            <person name="Cai C."/>
            <person name="Xu Y."/>
            <person name="Wang K."/>
            <person name="Zhou Z."/>
            <person name="Wang C."/>
            <person name="Geng S."/>
            <person name="Li B."/>
            <person name="Dong Q."/>
            <person name="Hou Y."/>
            <person name="Wang H."/>
            <person name="Ai P."/>
            <person name="Liu Z."/>
            <person name="Yi F."/>
            <person name="Sun M."/>
            <person name="An G."/>
            <person name="Cheng J."/>
            <person name="Zhang Y."/>
            <person name="Shi Q."/>
            <person name="Xie Y."/>
            <person name="Shi X."/>
            <person name="Chang Y."/>
            <person name="Huang F."/>
            <person name="Chen Y."/>
            <person name="Hong S."/>
            <person name="Mi L."/>
            <person name="Sun Q."/>
            <person name="Zhang L."/>
            <person name="Zhou B."/>
            <person name="Peng R."/>
            <person name="Zhang X."/>
            <person name="Liu F."/>
        </authorList>
    </citation>
    <scope>NUCLEOTIDE SEQUENCE [LARGE SCALE GENOMIC DNA]</scope>
    <source>
        <strain evidence="5">cv. PA1801</strain>
    </source>
</reference>
<organism evidence="4 5">
    <name type="scientific">Gossypium australe</name>
    <dbReference type="NCBI Taxonomy" id="47621"/>
    <lineage>
        <taxon>Eukaryota</taxon>
        <taxon>Viridiplantae</taxon>
        <taxon>Streptophyta</taxon>
        <taxon>Embryophyta</taxon>
        <taxon>Tracheophyta</taxon>
        <taxon>Spermatophyta</taxon>
        <taxon>Magnoliopsida</taxon>
        <taxon>eudicotyledons</taxon>
        <taxon>Gunneridae</taxon>
        <taxon>Pentapetalae</taxon>
        <taxon>rosids</taxon>
        <taxon>malvids</taxon>
        <taxon>Malvales</taxon>
        <taxon>Malvaceae</taxon>
        <taxon>Malvoideae</taxon>
        <taxon>Gossypium</taxon>
    </lineage>
</organism>
<keyword evidence="1" id="KW-0862">Zinc</keyword>
<dbReference type="InterPro" id="IPR036875">
    <property type="entry name" value="Znf_CCHC_sf"/>
</dbReference>
<dbReference type="Gene3D" id="4.10.60.10">
    <property type="entry name" value="Zinc finger, CCHC-type"/>
    <property type="match status" value="1"/>
</dbReference>
<dbReference type="EMBL" id="SMMG02000002">
    <property type="protein sequence ID" value="KAA3484827.1"/>
    <property type="molecule type" value="Genomic_DNA"/>
</dbReference>
<feature type="region of interest" description="Disordered" evidence="2">
    <location>
        <begin position="70"/>
        <end position="133"/>
    </location>
</feature>
<name>A0A5B6WVP5_9ROSI</name>
<keyword evidence="1" id="KW-0863">Zinc-finger</keyword>
<feature type="domain" description="CCHC-type" evidence="3">
    <location>
        <begin position="154"/>
        <end position="169"/>
    </location>
</feature>
<evidence type="ECO:0000313" key="4">
    <source>
        <dbReference type="EMBL" id="KAA3484827.1"/>
    </source>
</evidence>
<keyword evidence="5" id="KW-1185">Reference proteome</keyword>
<accession>A0A5B6WVP5</accession>
<dbReference type="PANTHER" id="PTHR34482:SF36">
    <property type="entry name" value="RETROTRANSPOSON GAG DOMAIN-CONTAINING PROTEIN"/>
    <property type="match status" value="1"/>
</dbReference>
<dbReference type="AlphaFoldDB" id="A0A5B6WVP5"/>
<evidence type="ECO:0000256" key="2">
    <source>
        <dbReference type="SAM" id="MobiDB-lite"/>
    </source>
</evidence>
<dbReference type="PANTHER" id="PTHR34482">
    <property type="entry name" value="DNA DAMAGE-INDUCIBLE PROTEIN 1-LIKE"/>
    <property type="match status" value="1"/>
</dbReference>
<keyword evidence="1" id="KW-0479">Metal-binding</keyword>
<dbReference type="GO" id="GO:0003676">
    <property type="term" value="F:nucleic acid binding"/>
    <property type="evidence" value="ECO:0007669"/>
    <property type="project" value="InterPro"/>
</dbReference>
<dbReference type="OrthoDB" id="8066754at2759"/>
<dbReference type="SUPFAM" id="SSF57756">
    <property type="entry name" value="Retrovirus zinc finger-like domains"/>
    <property type="match status" value="1"/>
</dbReference>
<dbReference type="Proteomes" id="UP000325315">
    <property type="component" value="Unassembled WGS sequence"/>
</dbReference>
<comment type="caution">
    <text evidence="4">The sequence shown here is derived from an EMBL/GenBank/DDBJ whole genome shotgun (WGS) entry which is preliminary data.</text>
</comment>
<evidence type="ECO:0000313" key="5">
    <source>
        <dbReference type="Proteomes" id="UP000325315"/>
    </source>
</evidence>
<dbReference type="SMART" id="SM00343">
    <property type="entry name" value="ZnF_C2HC"/>
    <property type="match status" value="1"/>
</dbReference>
<feature type="compositionally biased region" description="Polar residues" evidence="2">
    <location>
        <begin position="115"/>
        <end position="133"/>
    </location>
</feature>
<sequence>MSMIEYEQEFVRLSKYARECVSTEEILCKRFKDGLNEDIRLLVEILELKEFVVLVDRACKAEELGKEKRKEDFKARDSKKRSMNKPYQSLTKKLRDSYTRSNASVGYPNRDRSPKTQATSVSSVGSVRNNKPECQQCGRQHFRDCWMSTNNKACFRCGSQEHFIRDCPQLSGKDNLQTSRSSNTDKS</sequence>